<dbReference type="PANTHER" id="PTHR24198:SF165">
    <property type="entry name" value="ANKYRIN REPEAT-CONTAINING PROTEIN-RELATED"/>
    <property type="match status" value="1"/>
</dbReference>
<keyword evidence="2" id="KW-0677">Repeat</keyword>
<evidence type="ECO:0000313" key="10">
    <source>
        <dbReference type="EMBL" id="CCA20865.1"/>
    </source>
</evidence>
<dbReference type="AlphaFoldDB" id="F0WHY8"/>
<dbReference type="InterPro" id="IPR000306">
    <property type="entry name" value="Znf_FYVE"/>
</dbReference>
<accession>F0WHY8</accession>
<dbReference type="InterPro" id="IPR011011">
    <property type="entry name" value="Znf_FYVE_PHD"/>
</dbReference>
<dbReference type="SUPFAM" id="SSF48403">
    <property type="entry name" value="Ankyrin repeat"/>
    <property type="match status" value="1"/>
</dbReference>
<feature type="compositionally biased region" description="Polar residues" evidence="8">
    <location>
        <begin position="53"/>
        <end position="87"/>
    </location>
</feature>
<dbReference type="EMBL" id="FR824150">
    <property type="protein sequence ID" value="CCA20865.1"/>
    <property type="molecule type" value="Genomic_DNA"/>
</dbReference>
<dbReference type="InterPro" id="IPR036770">
    <property type="entry name" value="Ankyrin_rpt-contain_sf"/>
</dbReference>
<dbReference type="SMART" id="SM00248">
    <property type="entry name" value="ANK"/>
    <property type="match status" value="5"/>
</dbReference>
<keyword evidence="3 7" id="KW-0863">Zinc-finger</keyword>
<evidence type="ECO:0000256" key="2">
    <source>
        <dbReference type="ARBA" id="ARBA00022737"/>
    </source>
</evidence>
<dbReference type="Gene3D" id="3.30.40.10">
    <property type="entry name" value="Zinc/RING finger domain, C3HC4 (zinc finger)"/>
    <property type="match status" value="1"/>
</dbReference>
<evidence type="ECO:0000256" key="7">
    <source>
        <dbReference type="PROSITE-ProRule" id="PRU00091"/>
    </source>
</evidence>
<dbReference type="Pfam" id="PF01363">
    <property type="entry name" value="FYVE"/>
    <property type="match status" value="1"/>
</dbReference>
<keyword evidence="4" id="KW-0862">Zinc</keyword>
<evidence type="ECO:0000256" key="6">
    <source>
        <dbReference type="PROSITE-ProRule" id="PRU00023"/>
    </source>
</evidence>
<reference evidence="10" key="1">
    <citation type="journal article" date="2011" name="PLoS Biol.">
        <title>Gene gain and loss during evolution of obligate parasitism in the white rust pathogen of Arabidopsis thaliana.</title>
        <authorList>
            <person name="Kemen E."/>
            <person name="Gardiner A."/>
            <person name="Schultz-Larsen T."/>
            <person name="Kemen A.C."/>
            <person name="Balmuth A.L."/>
            <person name="Robert-Seilaniantz A."/>
            <person name="Bailey K."/>
            <person name="Holub E."/>
            <person name="Studholme D.J."/>
            <person name="Maclean D."/>
            <person name="Jones J.D."/>
        </authorList>
    </citation>
    <scope>NUCLEOTIDE SEQUENCE</scope>
</reference>
<feature type="domain" description="FYVE-type" evidence="9">
    <location>
        <begin position="296"/>
        <end position="377"/>
    </location>
</feature>
<dbReference type="GO" id="GO:0008270">
    <property type="term" value="F:zinc ion binding"/>
    <property type="evidence" value="ECO:0007669"/>
    <property type="project" value="UniProtKB-KW"/>
</dbReference>
<reference evidence="10" key="2">
    <citation type="submission" date="2011-02" db="EMBL/GenBank/DDBJ databases">
        <authorList>
            <person name="MacLean D."/>
        </authorList>
    </citation>
    <scope>NUCLEOTIDE SEQUENCE</scope>
</reference>
<feature type="region of interest" description="Disordered" evidence="8">
    <location>
        <begin position="37"/>
        <end position="93"/>
    </location>
</feature>
<dbReference type="InterPro" id="IPR017455">
    <property type="entry name" value="Znf_FYVE-rel"/>
</dbReference>
<keyword evidence="5 6" id="KW-0040">ANK repeat</keyword>
<dbReference type="InterPro" id="IPR002110">
    <property type="entry name" value="Ankyrin_rpt"/>
</dbReference>
<dbReference type="InterPro" id="IPR013083">
    <property type="entry name" value="Znf_RING/FYVE/PHD"/>
</dbReference>
<dbReference type="Pfam" id="PF00023">
    <property type="entry name" value="Ank"/>
    <property type="match status" value="1"/>
</dbReference>
<organism evidence="10">
    <name type="scientific">Albugo laibachii Nc14</name>
    <dbReference type="NCBI Taxonomy" id="890382"/>
    <lineage>
        <taxon>Eukaryota</taxon>
        <taxon>Sar</taxon>
        <taxon>Stramenopiles</taxon>
        <taxon>Oomycota</taxon>
        <taxon>Peronosporomycetes</taxon>
        <taxon>Albuginales</taxon>
        <taxon>Albuginaceae</taxon>
        <taxon>Albugo</taxon>
    </lineage>
</organism>
<sequence length="384" mass="42737">MQAEIDIDAPETFEQVRKHDPMKSSVSMDAYRPDALTSPLCNSPTRRPYYHATRSQTTHSLSKSAENFSTGNAQKQQFRGHSLSQRPSLAGSRVSGGLSPLLVAARNGDVMMLDSLLRTSGTDILRRDPLHGQTALHFGVLNNHIEIVRALIRPDIVCSILDIADKQRNTALHYAAAQSHVLTQMLVEAGAMVNVVNASNQTPLGVHISAIPQDDPSLSEILLLYGADPNAFFAKSRVLHIALNRQMIQIASRLVHHGARMDLKDEGKRRAFDKLDEASLPTILENIKYPPVWIPSKARKSCMQCSKHFGIIGSHRHHCRFCGRLVCSSCSKHEISSKLFLFQHNKPRGLMISEKVPPLPTSKSKQRVCNVCFTVLQRRKPRAQ</sequence>
<name>F0WHY8_9STRA</name>
<dbReference type="Gene3D" id="1.25.40.20">
    <property type="entry name" value="Ankyrin repeat-containing domain"/>
    <property type="match status" value="1"/>
</dbReference>
<dbReference type="PRINTS" id="PR01415">
    <property type="entry name" value="ANKYRIN"/>
</dbReference>
<dbReference type="PROSITE" id="PS50088">
    <property type="entry name" value="ANK_REPEAT"/>
    <property type="match status" value="1"/>
</dbReference>
<gene>
    <name evidence="10" type="primary">AlNc14C105G6195</name>
    <name evidence="10" type="ORF">ALNC14_070080</name>
</gene>
<dbReference type="PANTHER" id="PTHR24198">
    <property type="entry name" value="ANKYRIN REPEAT AND PROTEIN KINASE DOMAIN-CONTAINING PROTEIN"/>
    <property type="match status" value="1"/>
</dbReference>
<dbReference type="HOGENOM" id="CLU_051107_0_0_1"/>
<evidence type="ECO:0000256" key="5">
    <source>
        <dbReference type="ARBA" id="ARBA00023043"/>
    </source>
</evidence>
<proteinExistence type="predicted"/>
<evidence type="ECO:0000256" key="3">
    <source>
        <dbReference type="ARBA" id="ARBA00022771"/>
    </source>
</evidence>
<feature type="repeat" description="ANK" evidence="6">
    <location>
        <begin position="131"/>
        <end position="153"/>
    </location>
</feature>
<dbReference type="Pfam" id="PF13637">
    <property type="entry name" value="Ank_4"/>
    <property type="match status" value="1"/>
</dbReference>
<dbReference type="PROSITE" id="PS50297">
    <property type="entry name" value="ANK_REP_REGION"/>
    <property type="match status" value="1"/>
</dbReference>
<dbReference type="SUPFAM" id="SSF57903">
    <property type="entry name" value="FYVE/PHD zinc finger"/>
    <property type="match status" value="1"/>
</dbReference>
<dbReference type="PROSITE" id="PS50178">
    <property type="entry name" value="ZF_FYVE"/>
    <property type="match status" value="1"/>
</dbReference>
<dbReference type="SMART" id="SM00064">
    <property type="entry name" value="FYVE"/>
    <property type="match status" value="1"/>
</dbReference>
<evidence type="ECO:0000256" key="4">
    <source>
        <dbReference type="ARBA" id="ARBA00022833"/>
    </source>
</evidence>
<evidence type="ECO:0000259" key="9">
    <source>
        <dbReference type="PROSITE" id="PS50178"/>
    </source>
</evidence>
<protein>
    <submittedName>
        <fullName evidence="10">Myosinlike protein putative</fullName>
    </submittedName>
</protein>
<evidence type="ECO:0000256" key="1">
    <source>
        <dbReference type="ARBA" id="ARBA00022723"/>
    </source>
</evidence>
<keyword evidence="1" id="KW-0479">Metal-binding</keyword>
<evidence type="ECO:0000256" key="8">
    <source>
        <dbReference type="SAM" id="MobiDB-lite"/>
    </source>
</evidence>